<evidence type="ECO:0000313" key="6">
    <source>
        <dbReference type="Proteomes" id="UP000001935"/>
    </source>
</evidence>
<dbReference type="Gene3D" id="2.120.10.80">
    <property type="entry name" value="Kelch-type beta propeller"/>
    <property type="match status" value="3"/>
</dbReference>
<dbReference type="PANTHER" id="PTHR24412:SF489">
    <property type="entry name" value="RING FINGER DOMAIN AND KELCH REPEAT-CONTAINING PROTEIN DDB_G0271372"/>
    <property type="match status" value="1"/>
</dbReference>
<evidence type="ECO:0000256" key="3">
    <source>
        <dbReference type="SAM" id="MobiDB-lite"/>
    </source>
</evidence>
<dbReference type="KEGG" id="ade:Adeh_2125"/>
<reference evidence="5 6" key="1">
    <citation type="submission" date="2006-01" db="EMBL/GenBank/DDBJ databases">
        <title>Complete sequence of Anaeromyxobacter dehalogenans 2CP-C.</title>
        <authorList>
            <consortium name="US DOE Joint Genome Institute"/>
            <person name="Copeland A."/>
            <person name="Lucas S."/>
            <person name="Lapidus A."/>
            <person name="Barry K."/>
            <person name="Detter J.C."/>
            <person name="Glavina T."/>
            <person name="Hammon N."/>
            <person name="Israni S."/>
            <person name="Pitluck S."/>
            <person name="Brettin T."/>
            <person name="Bruce D."/>
            <person name="Han C."/>
            <person name="Tapia R."/>
            <person name="Gilna P."/>
            <person name="Kiss H."/>
            <person name="Schmutz J."/>
            <person name="Larimer F."/>
            <person name="Land M."/>
            <person name="Kyrpides N."/>
            <person name="Anderson I."/>
            <person name="Sanford R.A."/>
            <person name="Ritalahti K.M."/>
            <person name="Thomas H.S."/>
            <person name="Kirby J.R."/>
            <person name="Zhulin I.B."/>
            <person name="Loeffler F.E."/>
            <person name="Richardson P."/>
        </authorList>
    </citation>
    <scope>NUCLEOTIDE SEQUENCE [LARGE SCALE GENOMIC DNA]</scope>
    <source>
        <strain evidence="5 6">2CP-C</strain>
    </source>
</reference>
<dbReference type="STRING" id="290397.Adeh_2125"/>
<dbReference type="SUPFAM" id="SSF117281">
    <property type="entry name" value="Kelch motif"/>
    <property type="match status" value="2"/>
</dbReference>
<feature type="signal peptide" evidence="4">
    <location>
        <begin position="1"/>
        <end position="49"/>
    </location>
</feature>
<dbReference type="Gene3D" id="2.130.10.80">
    <property type="entry name" value="Galactose oxidase/kelch, beta-propeller"/>
    <property type="match status" value="1"/>
</dbReference>
<sequence>MARKRGPESTRPPACVRRSRRCTRRARMRSRHALSVMVAALSAAAAALAGCTGGSSGAEPRPLAAALAADPPAFAPGAGVTLVPAFARGTARIEPDVGPVTSGGRYQVGPALEARTYRLIVEDGAERAEAVVRVPFAYRDAIRPLDPPGSARAQHVAVGLGDGRVLLATGSANISTFSWTAELYDATTGTSAATGELRLGLAAAAALRLADGRVLVAGGQSNFRDREDLAAVWDPADGLWTEPGALAQARAGHALSLLEDGRVLVTGGAWLGRAPGSVVTEELLDPDAAASRAPAGSAMIQPRAFHTATILRDGRVLVAGGLNSFSGGDAVEAELFDPVTESFALTGSLAHPRGGHAAVRLGDGRVLVVGGLDAGWTYVAEAELWDPDTGAFTPAGALATPRADHTATLLADGRVLVAGGTDVDGKRLDTVELWDPATRAFTPGPVRLGARRALHSATALPDGRVLVVGGEDSAAALRQAEVYE</sequence>
<evidence type="ECO:0000256" key="1">
    <source>
        <dbReference type="ARBA" id="ARBA00022441"/>
    </source>
</evidence>
<dbReference type="HOGENOM" id="CLU_607863_0_0_7"/>
<feature type="region of interest" description="Disordered" evidence="3">
    <location>
        <begin position="1"/>
        <end position="23"/>
    </location>
</feature>
<dbReference type="AlphaFoldDB" id="Q2IJR7"/>
<dbReference type="InterPro" id="IPR006652">
    <property type="entry name" value="Kelch_1"/>
</dbReference>
<dbReference type="Pfam" id="PF01344">
    <property type="entry name" value="Kelch_1"/>
    <property type="match status" value="1"/>
</dbReference>
<evidence type="ECO:0000256" key="4">
    <source>
        <dbReference type="SAM" id="SignalP"/>
    </source>
</evidence>
<organism evidence="5 6">
    <name type="scientific">Anaeromyxobacter dehalogenans (strain 2CP-C)</name>
    <dbReference type="NCBI Taxonomy" id="290397"/>
    <lineage>
        <taxon>Bacteria</taxon>
        <taxon>Pseudomonadati</taxon>
        <taxon>Myxococcota</taxon>
        <taxon>Myxococcia</taxon>
        <taxon>Myxococcales</taxon>
        <taxon>Cystobacterineae</taxon>
        <taxon>Anaeromyxobacteraceae</taxon>
        <taxon>Anaeromyxobacter</taxon>
    </lineage>
</organism>
<dbReference type="eggNOG" id="COG3055">
    <property type="taxonomic scope" value="Bacteria"/>
</dbReference>
<keyword evidence="2" id="KW-0677">Repeat</keyword>
<evidence type="ECO:0000256" key="2">
    <source>
        <dbReference type="ARBA" id="ARBA00022737"/>
    </source>
</evidence>
<gene>
    <name evidence="5" type="ordered locus">Adeh_2125</name>
</gene>
<proteinExistence type="predicted"/>
<evidence type="ECO:0000313" key="5">
    <source>
        <dbReference type="EMBL" id="ABC81895.1"/>
    </source>
</evidence>
<dbReference type="InterPro" id="IPR015915">
    <property type="entry name" value="Kelch-typ_b-propeller"/>
</dbReference>
<feature type="chain" id="PRO_5004210238" evidence="4">
    <location>
        <begin position="50"/>
        <end position="484"/>
    </location>
</feature>
<accession>Q2IJR7</accession>
<dbReference type="EMBL" id="CP000251">
    <property type="protein sequence ID" value="ABC81895.1"/>
    <property type="molecule type" value="Genomic_DNA"/>
</dbReference>
<dbReference type="InterPro" id="IPR037293">
    <property type="entry name" value="Gal_Oxidase_central_sf"/>
</dbReference>
<dbReference type="Proteomes" id="UP000001935">
    <property type="component" value="Chromosome"/>
</dbReference>
<keyword evidence="4" id="KW-0732">Signal</keyword>
<name>Q2IJR7_ANADE</name>
<dbReference type="PANTHER" id="PTHR24412">
    <property type="entry name" value="KELCH PROTEIN"/>
    <property type="match status" value="1"/>
</dbReference>
<dbReference type="SMART" id="SM00612">
    <property type="entry name" value="Kelch"/>
    <property type="match status" value="4"/>
</dbReference>
<keyword evidence="1" id="KW-0880">Kelch repeat</keyword>
<protein>
    <submittedName>
        <fullName evidence="5">Kelch repeat protein</fullName>
    </submittedName>
</protein>